<reference evidence="3 5" key="1">
    <citation type="journal article" date="2011" name="Nature">
        <title>The Medicago genome provides insight into the evolution of rhizobial symbioses.</title>
        <authorList>
            <person name="Young N.D."/>
            <person name="Debelle F."/>
            <person name="Oldroyd G.E."/>
            <person name="Geurts R."/>
            <person name="Cannon S.B."/>
            <person name="Udvardi M.K."/>
            <person name="Benedito V.A."/>
            <person name="Mayer K.F."/>
            <person name="Gouzy J."/>
            <person name="Schoof H."/>
            <person name="Van de Peer Y."/>
            <person name="Proost S."/>
            <person name="Cook D.R."/>
            <person name="Meyers B.C."/>
            <person name="Spannagl M."/>
            <person name="Cheung F."/>
            <person name="De Mita S."/>
            <person name="Krishnakumar V."/>
            <person name="Gundlach H."/>
            <person name="Zhou S."/>
            <person name="Mudge J."/>
            <person name="Bharti A.K."/>
            <person name="Murray J.D."/>
            <person name="Naoumkina M.A."/>
            <person name="Rosen B."/>
            <person name="Silverstein K.A."/>
            <person name="Tang H."/>
            <person name="Rombauts S."/>
            <person name="Zhao P.X."/>
            <person name="Zhou P."/>
            <person name="Barbe V."/>
            <person name="Bardou P."/>
            <person name="Bechner M."/>
            <person name="Bellec A."/>
            <person name="Berger A."/>
            <person name="Berges H."/>
            <person name="Bidwell S."/>
            <person name="Bisseling T."/>
            <person name="Choisne N."/>
            <person name="Couloux A."/>
            <person name="Denny R."/>
            <person name="Deshpande S."/>
            <person name="Dai X."/>
            <person name="Doyle J.J."/>
            <person name="Dudez A.M."/>
            <person name="Farmer A.D."/>
            <person name="Fouteau S."/>
            <person name="Franken C."/>
            <person name="Gibelin C."/>
            <person name="Gish J."/>
            <person name="Goldstein S."/>
            <person name="Gonzalez A.J."/>
            <person name="Green P.J."/>
            <person name="Hallab A."/>
            <person name="Hartog M."/>
            <person name="Hua A."/>
            <person name="Humphray S.J."/>
            <person name="Jeong D.H."/>
            <person name="Jing Y."/>
            <person name="Jocker A."/>
            <person name="Kenton S.M."/>
            <person name="Kim D.J."/>
            <person name="Klee K."/>
            <person name="Lai H."/>
            <person name="Lang C."/>
            <person name="Lin S."/>
            <person name="Macmil S.L."/>
            <person name="Magdelenat G."/>
            <person name="Matthews L."/>
            <person name="McCorrison J."/>
            <person name="Monaghan E.L."/>
            <person name="Mun J.H."/>
            <person name="Najar F.Z."/>
            <person name="Nicholson C."/>
            <person name="Noirot C."/>
            <person name="O'Bleness M."/>
            <person name="Paule C.R."/>
            <person name="Poulain J."/>
            <person name="Prion F."/>
            <person name="Qin B."/>
            <person name="Qu C."/>
            <person name="Retzel E.F."/>
            <person name="Riddle C."/>
            <person name="Sallet E."/>
            <person name="Samain S."/>
            <person name="Samson N."/>
            <person name="Sanders I."/>
            <person name="Saurat O."/>
            <person name="Scarpelli C."/>
            <person name="Schiex T."/>
            <person name="Segurens B."/>
            <person name="Severin A.J."/>
            <person name="Sherrier D.J."/>
            <person name="Shi R."/>
            <person name="Sims S."/>
            <person name="Singer S.R."/>
            <person name="Sinharoy S."/>
            <person name="Sterck L."/>
            <person name="Viollet A."/>
            <person name="Wang B.B."/>
            <person name="Wang K."/>
            <person name="Wang M."/>
            <person name="Wang X."/>
            <person name="Warfsmann J."/>
            <person name="Weissenbach J."/>
            <person name="White D.D."/>
            <person name="White J.D."/>
            <person name="Wiley G.B."/>
            <person name="Wincker P."/>
            <person name="Xing Y."/>
            <person name="Yang L."/>
            <person name="Yao Z."/>
            <person name="Ying F."/>
            <person name="Zhai J."/>
            <person name="Zhou L."/>
            <person name="Zuber A."/>
            <person name="Denarie J."/>
            <person name="Dixon R.A."/>
            <person name="May G.D."/>
            <person name="Schwartz D.C."/>
            <person name="Rogers J."/>
            <person name="Quetier F."/>
            <person name="Town C.D."/>
            <person name="Roe B.A."/>
        </authorList>
    </citation>
    <scope>NUCLEOTIDE SEQUENCE [LARGE SCALE GENOMIC DNA]</scope>
    <source>
        <strain evidence="3">A17</strain>
        <strain evidence="4 5">cv. Jemalong A17</strain>
    </source>
</reference>
<dbReference type="AlphaFoldDB" id="G7J720"/>
<dbReference type="Pfam" id="PF03080">
    <property type="entry name" value="Neprosin"/>
    <property type="match status" value="1"/>
</dbReference>
<accession>G7J720</accession>
<dbReference type="PaxDb" id="3880-AES73364"/>
<proteinExistence type="predicted"/>
<dbReference type="EMBL" id="CM001219">
    <property type="protein sequence ID" value="AES73364.2"/>
    <property type="molecule type" value="Genomic_DNA"/>
</dbReference>
<reference evidence="3 5" key="2">
    <citation type="journal article" date="2014" name="BMC Genomics">
        <title>An improved genome release (version Mt4.0) for the model legume Medicago truncatula.</title>
        <authorList>
            <person name="Tang H."/>
            <person name="Krishnakumar V."/>
            <person name="Bidwell S."/>
            <person name="Rosen B."/>
            <person name="Chan A."/>
            <person name="Zhou S."/>
            <person name="Gentzbittel L."/>
            <person name="Childs K.L."/>
            <person name="Yandell M."/>
            <person name="Gundlach H."/>
            <person name="Mayer K.F."/>
            <person name="Schwartz D.C."/>
            <person name="Town C.D."/>
        </authorList>
    </citation>
    <scope>GENOME REANNOTATION</scope>
    <source>
        <strain evidence="4 5">cv. Jemalong A17</strain>
    </source>
</reference>
<dbReference type="InterPro" id="IPR053168">
    <property type="entry name" value="Glutamic_endopeptidase"/>
</dbReference>
<dbReference type="HOGENOM" id="CLU_030538_1_1_1"/>
<gene>
    <name evidence="4" type="primary">11420920</name>
    <name evidence="3" type="ordered locus">MTR_3g104030</name>
</gene>
<feature type="signal peptide" evidence="1">
    <location>
        <begin position="1"/>
        <end position="26"/>
    </location>
</feature>
<name>G7J720_MEDTR</name>
<keyword evidence="5" id="KW-1185">Reference proteome</keyword>
<evidence type="ECO:0000256" key="1">
    <source>
        <dbReference type="SAM" id="SignalP"/>
    </source>
</evidence>
<dbReference type="InterPro" id="IPR004314">
    <property type="entry name" value="Neprosin"/>
</dbReference>
<dbReference type="eggNOG" id="ENOG502QRGN">
    <property type="taxonomic scope" value="Eukaryota"/>
</dbReference>
<accession>A0A0C3VPR7</accession>
<feature type="chain" id="PRO_5014572725" evidence="1">
    <location>
        <begin position="27"/>
        <end position="415"/>
    </location>
</feature>
<dbReference type="PROSITE" id="PS52045">
    <property type="entry name" value="NEPROSIN_PEP_CD"/>
    <property type="match status" value="1"/>
</dbReference>
<dbReference type="PANTHER" id="PTHR31589">
    <property type="entry name" value="PROTEIN, PUTATIVE (DUF239)-RELATED-RELATED"/>
    <property type="match status" value="1"/>
</dbReference>
<dbReference type="OrthoDB" id="1858978at2759"/>
<dbReference type="InterPro" id="IPR025521">
    <property type="entry name" value="Neprosin_propep"/>
</dbReference>
<evidence type="ECO:0000313" key="4">
    <source>
        <dbReference type="EnsemblPlants" id="AES73364"/>
    </source>
</evidence>
<feature type="domain" description="Neprosin PEP catalytic" evidence="2">
    <location>
        <begin position="155"/>
        <end position="415"/>
    </location>
</feature>
<protein>
    <submittedName>
        <fullName evidence="3">Carboxyl-terminal peptidase</fullName>
    </submittedName>
</protein>
<dbReference type="EnsemblPlants" id="AES73364">
    <property type="protein sequence ID" value="AES73364"/>
    <property type="gene ID" value="MTR_3g104030"/>
</dbReference>
<dbReference type="ExpressionAtlas" id="G7J720">
    <property type="expression patterns" value="differential"/>
</dbReference>
<dbReference type="STRING" id="3880.G7J720"/>
<organism evidence="3 5">
    <name type="scientific">Medicago truncatula</name>
    <name type="common">Barrel medic</name>
    <name type="synonym">Medicago tribuloides</name>
    <dbReference type="NCBI Taxonomy" id="3880"/>
    <lineage>
        <taxon>Eukaryota</taxon>
        <taxon>Viridiplantae</taxon>
        <taxon>Streptophyta</taxon>
        <taxon>Embryophyta</taxon>
        <taxon>Tracheophyta</taxon>
        <taxon>Spermatophyta</taxon>
        <taxon>Magnoliopsida</taxon>
        <taxon>eudicotyledons</taxon>
        <taxon>Gunneridae</taxon>
        <taxon>Pentapetalae</taxon>
        <taxon>rosids</taxon>
        <taxon>fabids</taxon>
        <taxon>Fabales</taxon>
        <taxon>Fabaceae</taxon>
        <taxon>Papilionoideae</taxon>
        <taxon>50 kb inversion clade</taxon>
        <taxon>NPAAA clade</taxon>
        <taxon>Hologalegina</taxon>
        <taxon>IRL clade</taxon>
        <taxon>Trifolieae</taxon>
        <taxon>Medicago</taxon>
    </lineage>
</organism>
<evidence type="ECO:0000259" key="2">
    <source>
        <dbReference type="PROSITE" id="PS52045"/>
    </source>
</evidence>
<evidence type="ECO:0000313" key="5">
    <source>
        <dbReference type="Proteomes" id="UP000002051"/>
    </source>
</evidence>
<reference evidence="4" key="3">
    <citation type="submission" date="2015-04" db="UniProtKB">
        <authorList>
            <consortium name="EnsemblPlants"/>
        </authorList>
    </citation>
    <scope>IDENTIFICATION</scope>
    <source>
        <strain evidence="4">cv. Jemalong A17</strain>
    </source>
</reference>
<evidence type="ECO:0000313" key="3">
    <source>
        <dbReference type="EMBL" id="AES73364.2"/>
    </source>
</evidence>
<sequence length="415" mass="46421">MGRYKAGMLLLWVFFALCTLEFKVEAKASSPLEREIEAKLKLLNKPAVKSIRSKDGDIIDCVNIYKQLALDHPALKNHIIQRIPDFLLESQSSSMGVTSNTSSDVFQTWTKSGSCPEETVPIRRIRKEDLLRAVSLDRFGQKPLELFVNTTYNTNLNFHNQSGVIMQDAHLVTYGYNYIGAQANINVWNPKVDKPEDFTTAQMWLKADNGNNFESIEAGWTVNPKLYGDHNTRLFTYWTKDTYKSTGCFDLTCHGFVQTNKGIALGATLGPVSSPHQQQYEINVGIFQDNAQNWWFKVKNNIPVGYWPAELLGNLRHSATLIQWGGQVFSYEVKTKPPHTGTQMGSGDAASGRFGAACYMGSVRIKDYSQALKYPSFVSTHAAEPYCYSALNDAPYGKDPVFYFGGAGRNPPLCA</sequence>
<dbReference type="Gene3D" id="3.90.1320.10">
    <property type="entry name" value="Outer-capsid protein sigma 3, large lobe"/>
    <property type="match status" value="1"/>
</dbReference>
<dbReference type="Proteomes" id="UP000002051">
    <property type="component" value="Chromosome 3"/>
</dbReference>
<keyword evidence="1" id="KW-0732">Signal</keyword>
<dbReference type="Pfam" id="PF14365">
    <property type="entry name" value="Neprosin_AP"/>
    <property type="match status" value="1"/>
</dbReference>
<dbReference type="PANTHER" id="PTHR31589:SF2">
    <property type="entry name" value="ASLB (DUF239)-RELATED"/>
    <property type="match status" value="1"/>
</dbReference>